<keyword evidence="8 11" id="KW-1278">Translocase</keyword>
<keyword evidence="10 11" id="KW-0472">Membrane</keyword>
<dbReference type="InterPro" id="IPR039428">
    <property type="entry name" value="NUOK/Mnh_C1-like"/>
</dbReference>
<keyword evidence="9 11" id="KW-1133">Transmembrane helix</keyword>
<dbReference type="Pfam" id="PF00420">
    <property type="entry name" value="Oxidored_q2"/>
    <property type="match status" value="1"/>
</dbReference>
<dbReference type="Proteomes" id="UP000006365">
    <property type="component" value="Chromosome"/>
</dbReference>
<comment type="subunit">
    <text evidence="11">NDH-1 is composed of 14 different subunits. Subunits NuoA, H, J, K, L, M, N constitute the membrane sector of the complex.</text>
</comment>
<dbReference type="RefSeq" id="WP_015724741.1">
    <property type="nucleotide sequence ID" value="NC_014972.1"/>
</dbReference>
<dbReference type="FunFam" id="1.10.287.3510:FF:000001">
    <property type="entry name" value="NADH-quinone oxidoreductase subunit K"/>
    <property type="match status" value="1"/>
</dbReference>
<protein>
    <recommendedName>
        <fullName evidence="11">NADH-quinone oxidoreductase subunit K</fullName>
        <ecNumber evidence="11">7.1.1.-</ecNumber>
    </recommendedName>
    <alternativeName>
        <fullName evidence="11">NADH dehydrogenase I subunit K</fullName>
    </alternativeName>
    <alternativeName>
        <fullName evidence="11">NDH-1 subunit K</fullName>
    </alternativeName>
</protein>
<evidence type="ECO:0000256" key="10">
    <source>
        <dbReference type="ARBA" id="ARBA00023136"/>
    </source>
</evidence>
<evidence type="ECO:0000313" key="13">
    <source>
        <dbReference type="Proteomes" id="UP000006365"/>
    </source>
</evidence>
<evidence type="ECO:0000256" key="2">
    <source>
        <dbReference type="ARBA" id="ARBA00004141"/>
    </source>
</evidence>
<evidence type="ECO:0000256" key="8">
    <source>
        <dbReference type="ARBA" id="ARBA00022967"/>
    </source>
</evidence>
<dbReference type="GO" id="GO:0042773">
    <property type="term" value="P:ATP synthesis coupled electron transport"/>
    <property type="evidence" value="ECO:0007669"/>
    <property type="project" value="InterPro"/>
</dbReference>
<keyword evidence="11" id="KW-1003">Cell membrane</keyword>
<dbReference type="Gene3D" id="1.10.287.3510">
    <property type="match status" value="1"/>
</dbReference>
<dbReference type="EC" id="7.1.1.-" evidence="11"/>
<keyword evidence="13" id="KW-1185">Reference proteome</keyword>
<evidence type="ECO:0000256" key="1">
    <source>
        <dbReference type="ARBA" id="ARBA00002378"/>
    </source>
</evidence>
<organism evidence="12 13">
    <name type="scientific">Desulfobulbus propionicus (strain ATCC 33891 / DSM 2032 / VKM B-1956 / 1pr3)</name>
    <dbReference type="NCBI Taxonomy" id="577650"/>
    <lineage>
        <taxon>Bacteria</taxon>
        <taxon>Pseudomonadati</taxon>
        <taxon>Thermodesulfobacteriota</taxon>
        <taxon>Desulfobulbia</taxon>
        <taxon>Desulfobulbales</taxon>
        <taxon>Desulfobulbaceae</taxon>
        <taxon>Desulfobulbus</taxon>
    </lineage>
</organism>
<dbReference type="AlphaFoldDB" id="A0A7U3YMP1"/>
<dbReference type="PANTHER" id="PTHR11434:SF16">
    <property type="entry name" value="NADH-UBIQUINONE OXIDOREDUCTASE CHAIN 4L"/>
    <property type="match status" value="1"/>
</dbReference>
<keyword evidence="11" id="KW-0520">NAD</keyword>
<evidence type="ECO:0000256" key="11">
    <source>
        <dbReference type="HAMAP-Rule" id="MF_01456"/>
    </source>
</evidence>
<dbReference type="PANTHER" id="PTHR11434">
    <property type="entry name" value="NADH-UBIQUINONE OXIDOREDUCTASE SUBUNIT ND4L"/>
    <property type="match status" value="1"/>
</dbReference>
<feature type="transmembrane region" description="Helical" evidence="11">
    <location>
        <begin position="6"/>
        <end position="22"/>
    </location>
</feature>
<keyword evidence="7 11" id="KW-0874">Quinone</keyword>
<dbReference type="GO" id="GO:0048038">
    <property type="term" value="F:quinone binding"/>
    <property type="evidence" value="ECO:0007669"/>
    <property type="project" value="UniProtKB-KW"/>
</dbReference>
<comment type="similarity">
    <text evidence="3 11">Belongs to the complex I subunit 4L family.</text>
</comment>
<evidence type="ECO:0000256" key="5">
    <source>
        <dbReference type="ARBA" id="ARBA00022519"/>
    </source>
</evidence>
<dbReference type="EMBL" id="CP002364">
    <property type="protein sequence ID" value="ADW18201.1"/>
    <property type="molecule type" value="Genomic_DNA"/>
</dbReference>
<keyword evidence="4 11" id="KW-0813">Transport</keyword>
<dbReference type="GO" id="GO:0050136">
    <property type="term" value="F:NADH dehydrogenase (quinone) (non-electrogenic) activity"/>
    <property type="evidence" value="ECO:0007669"/>
    <property type="project" value="UniProtKB-UniRule"/>
</dbReference>
<dbReference type="NCBIfam" id="NF004320">
    <property type="entry name" value="PRK05715.1-2"/>
    <property type="match status" value="1"/>
</dbReference>
<evidence type="ECO:0000256" key="3">
    <source>
        <dbReference type="ARBA" id="ARBA00010519"/>
    </source>
</evidence>
<dbReference type="GO" id="GO:0030964">
    <property type="term" value="C:NADH dehydrogenase complex"/>
    <property type="evidence" value="ECO:0007669"/>
    <property type="project" value="TreeGrafter"/>
</dbReference>
<evidence type="ECO:0000256" key="7">
    <source>
        <dbReference type="ARBA" id="ARBA00022719"/>
    </source>
</evidence>
<evidence type="ECO:0000256" key="9">
    <source>
        <dbReference type="ARBA" id="ARBA00022989"/>
    </source>
</evidence>
<comment type="catalytic activity">
    <reaction evidence="11">
        <text>a quinone + NADH + 5 H(+)(in) = a quinol + NAD(+) + 4 H(+)(out)</text>
        <dbReference type="Rhea" id="RHEA:57888"/>
        <dbReference type="ChEBI" id="CHEBI:15378"/>
        <dbReference type="ChEBI" id="CHEBI:24646"/>
        <dbReference type="ChEBI" id="CHEBI:57540"/>
        <dbReference type="ChEBI" id="CHEBI:57945"/>
        <dbReference type="ChEBI" id="CHEBI:132124"/>
    </reaction>
</comment>
<dbReference type="KEGG" id="dpr:Despr_2053"/>
<evidence type="ECO:0000256" key="4">
    <source>
        <dbReference type="ARBA" id="ARBA00022448"/>
    </source>
</evidence>
<comment type="subcellular location">
    <subcellularLocation>
        <location evidence="11">Cell inner membrane</location>
        <topology evidence="11">Multi-pass membrane protein</topology>
    </subcellularLocation>
    <subcellularLocation>
        <location evidence="2">Membrane</location>
        <topology evidence="2">Multi-pass membrane protein</topology>
    </subcellularLocation>
</comment>
<sequence>MIHSYLYLSIILFCLGIVGVISRRNVFTVFMSIELMLNAANLTFVAFARVHESMDGHVLAMMVMAVAAAEAALALAVVILLHKHKSKLDTNVFSLLKG</sequence>
<evidence type="ECO:0000256" key="6">
    <source>
        <dbReference type="ARBA" id="ARBA00022692"/>
    </source>
</evidence>
<accession>A0A7U3YMP1</accession>
<evidence type="ECO:0000313" key="12">
    <source>
        <dbReference type="EMBL" id="ADW18201.1"/>
    </source>
</evidence>
<dbReference type="HAMAP" id="MF_01456">
    <property type="entry name" value="NDH1_NuoK"/>
    <property type="match status" value="1"/>
</dbReference>
<keyword evidence="6 11" id="KW-0812">Transmembrane</keyword>
<keyword evidence="5 11" id="KW-0997">Cell inner membrane</keyword>
<comment type="function">
    <text evidence="1 11">NDH-1 shuttles electrons from NADH, via FMN and iron-sulfur (Fe-S) centers, to quinones in the respiratory chain. The immediate electron acceptor for the enzyme in this species is believed to be ubiquinone. Couples the redox reaction to proton translocation (for every two electrons transferred, four hydrogen ions are translocated across the cytoplasmic membrane), and thus conserves the redox energy in a proton gradient.</text>
</comment>
<keyword evidence="12" id="KW-0560">Oxidoreductase</keyword>
<reference evidence="12 13" key="1">
    <citation type="journal article" date="2011" name="Stand. Genomic Sci.">
        <title>Complete genome sequence of Desulfobulbus propionicus type strain (1pr3).</title>
        <authorList>
            <person name="Pagani I."/>
            <person name="Lapidus A."/>
            <person name="Nolan M."/>
            <person name="Lucas S."/>
            <person name="Hammon N."/>
            <person name="Deshpande S."/>
            <person name="Cheng J.F."/>
            <person name="Chertkov O."/>
            <person name="Davenport K."/>
            <person name="Tapia R."/>
            <person name="Han C."/>
            <person name="Goodwin L."/>
            <person name="Pitluck S."/>
            <person name="Liolios K."/>
            <person name="Mavromatis K."/>
            <person name="Ivanova N."/>
            <person name="Mikhailova N."/>
            <person name="Pati A."/>
            <person name="Chen A."/>
            <person name="Palaniappan K."/>
            <person name="Land M."/>
            <person name="Hauser L."/>
            <person name="Chang Y.J."/>
            <person name="Jeffries C.D."/>
            <person name="Detter J.C."/>
            <person name="Brambilla E."/>
            <person name="Kannan K.P."/>
            <person name="Djao O.D."/>
            <person name="Rohde M."/>
            <person name="Pukall R."/>
            <person name="Spring S."/>
            <person name="Goker M."/>
            <person name="Sikorski J."/>
            <person name="Woyke T."/>
            <person name="Bristow J."/>
            <person name="Eisen J.A."/>
            <person name="Markowitz V."/>
            <person name="Hugenholtz P."/>
            <person name="Kyrpides N.C."/>
            <person name="Klenk H.P."/>
        </authorList>
    </citation>
    <scope>NUCLEOTIDE SEQUENCE [LARGE SCALE GENOMIC DNA]</scope>
    <source>
        <strain evidence="13">ATCC 33891 / DSM 2032 / 1pr3</strain>
    </source>
</reference>
<feature type="transmembrane region" description="Helical" evidence="11">
    <location>
        <begin position="29"/>
        <end position="47"/>
    </location>
</feature>
<name>A0A7U3YMP1_DESPD</name>
<gene>
    <name evidence="11" type="primary">nuoK</name>
    <name evidence="12" type="ordered locus">Despr_2053</name>
</gene>
<feature type="transmembrane region" description="Helical" evidence="11">
    <location>
        <begin position="59"/>
        <end position="81"/>
    </location>
</feature>
<dbReference type="InterPro" id="IPR001133">
    <property type="entry name" value="NADH_UbQ_OxRdtase_chain4L/K"/>
</dbReference>
<dbReference type="GO" id="GO:0005886">
    <property type="term" value="C:plasma membrane"/>
    <property type="evidence" value="ECO:0007669"/>
    <property type="project" value="UniProtKB-SubCell"/>
</dbReference>
<keyword evidence="11" id="KW-0830">Ubiquinone</keyword>
<proteinExistence type="inferred from homology"/>